<name>A0A6I6MI24_9CAUL</name>
<dbReference type="KEGG" id="tsv:DSM104635_00151"/>
<accession>A0A6I6MI24</accession>
<reference evidence="2" key="1">
    <citation type="submission" date="2019-12" db="EMBL/GenBank/DDBJ databases">
        <title>Complete genome of Terracaulis silvestris 0127_4.</title>
        <authorList>
            <person name="Vieira S."/>
            <person name="Riedel T."/>
            <person name="Sproer C."/>
            <person name="Pascual J."/>
            <person name="Boedeker C."/>
            <person name="Overmann J."/>
        </authorList>
    </citation>
    <scope>NUCLEOTIDE SEQUENCE [LARGE SCALE GENOMIC DNA]</scope>
    <source>
        <strain evidence="2">0127_4</strain>
    </source>
</reference>
<dbReference type="Proteomes" id="UP000431269">
    <property type="component" value="Chromosome"/>
</dbReference>
<dbReference type="AlphaFoldDB" id="A0A6I6MI24"/>
<organism evidence="1 2">
    <name type="scientific">Terricaulis silvestris</name>
    <dbReference type="NCBI Taxonomy" id="2686094"/>
    <lineage>
        <taxon>Bacteria</taxon>
        <taxon>Pseudomonadati</taxon>
        <taxon>Pseudomonadota</taxon>
        <taxon>Alphaproteobacteria</taxon>
        <taxon>Caulobacterales</taxon>
        <taxon>Caulobacteraceae</taxon>
        <taxon>Terricaulis</taxon>
    </lineage>
</organism>
<gene>
    <name evidence="1" type="ORF">DSM104635_00151</name>
</gene>
<dbReference type="EMBL" id="CP047045">
    <property type="protein sequence ID" value="QGZ93341.1"/>
    <property type="molecule type" value="Genomic_DNA"/>
</dbReference>
<sequence length="74" mass="8266">MEAYAQLFVIGPNVLRLNCGLWFAADEPSTFENAQINFHTFARDETVGKLRQIASWAREASPADATDYLAFKGL</sequence>
<protein>
    <submittedName>
        <fullName evidence="1">Uncharacterized protein</fullName>
    </submittedName>
</protein>
<keyword evidence="2" id="KW-1185">Reference proteome</keyword>
<proteinExistence type="predicted"/>
<evidence type="ECO:0000313" key="1">
    <source>
        <dbReference type="EMBL" id="QGZ93341.1"/>
    </source>
</evidence>
<evidence type="ECO:0000313" key="2">
    <source>
        <dbReference type="Proteomes" id="UP000431269"/>
    </source>
</evidence>